<reference evidence="4 5" key="1">
    <citation type="submission" date="2019-05" db="EMBL/GenBank/DDBJ databases">
        <title>Streptomyces sp. NEAU-C151, a novel actinomycete isolated from soil.</title>
        <authorList>
            <person name="Han L."/>
            <person name="Jiang H."/>
        </authorList>
    </citation>
    <scope>NUCLEOTIDE SEQUENCE [LARGE SCALE GENOMIC DNA]</scope>
    <source>
        <strain evidence="4 5">NEAU-C151</strain>
    </source>
</reference>
<keyword evidence="2" id="KW-0472">Membrane</keyword>
<evidence type="ECO:0000313" key="4">
    <source>
        <dbReference type="EMBL" id="TLS44788.1"/>
    </source>
</evidence>
<dbReference type="RefSeq" id="WP_138046240.1">
    <property type="nucleotide sequence ID" value="NZ_VBZC01000018.1"/>
</dbReference>
<feature type="region of interest" description="Disordered" evidence="1">
    <location>
        <begin position="117"/>
        <end position="187"/>
    </location>
</feature>
<feature type="chain" id="PRO_5024343866" evidence="3">
    <location>
        <begin position="30"/>
        <end position="220"/>
    </location>
</feature>
<proteinExistence type="predicted"/>
<name>A0A5R9FTV8_9ACTN</name>
<gene>
    <name evidence="4" type="ORF">FE633_18290</name>
</gene>
<keyword evidence="2" id="KW-1133">Transmembrane helix</keyword>
<keyword evidence="2" id="KW-0812">Transmembrane</keyword>
<feature type="transmembrane region" description="Helical" evidence="2">
    <location>
        <begin position="188"/>
        <end position="208"/>
    </location>
</feature>
<sequence>MSSLRLTLCAGAVVATALGPVSLPLPASAAYASDTGISVTPSFPTPGTDIWLRVRGCEGKSATAKSKAFVAPAQLVGKGGLLFGETRVRSRLTPGTYDVKVICGDFEERAKIRGTITVVPDRHTHEPTHEPTHKPTHRPEPRPEPDNEHETEPEEDVWAPASPMAPVRAGGGGTAQLSAVEDRSEGPGTWHAVVGLVLAGVAAVAVAVRSARRGRGGGTD</sequence>
<feature type="signal peptide" evidence="3">
    <location>
        <begin position="1"/>
        <end position="29"/>
    </location>
</feature>
<evidence type="ECO:0000256" key="1">
    <source>
        <dbReference type="SAM" id="MobiDB-lite"/>
    </source>
</evidence>
<feature type="compositionally biased region" description="Basic and acidic residues" evidence="1">
    <location>
        <begin position="120"/>
        <end position="150"/>
    </location>
</feature>
<accession>A0A5R9FTV8</accession>
<evidence type="ECO:0000256" key="2">
    <source>
        <dbReference type="SAM" id="Phobius"/>
    </source>
</evidence>
<protein>
    <submittedName>
        <fullName evidence="4">Uncharacterized protein</fullName>
    </submittedName>
</protein>
<dbReference type="AlphaFoldDB" id="A0A5R9FTV8"/>
<keyword evidence="5" id="KW-1185">Reference proteome</keyword>
<dbReference type="Proteomes" id="UP000305906">
    <property type="component" value="Unassembled WGS sequence"/>
</dbReference>
<evidence type="ECO:0000313" key="5">
    <source>
        <dbReference type="Proteomes" id="UP000305906"/>
    </source>
</evidence>
<comment type="caution">
    <text evidence="4">The sequence shown here is derived from an EMBL/GenBank/DDBJ whole genome shotgun (WGS) entry which is preliminary data.</text>
</comment>
<evidence type="ECO:0000256" key="3">
    <source>
        <dbReference type="SAM" id="SignalP"/>
    </source>
</evidence>
<keyword evidence="3" id="KW-0732">Signal</keyword>
<dbReference type="EMBL" id="VBZC01000018">
    <property type="protein sequence ID" value="TLS44788.1"/>
    <property type="molecule type" value="Genomic_DNA"/>
</dbReference>
<organism evidence="4 5">
    <name type="scientific">Streptomyces montanus</name>
    <dbReference type="NCBI Taxonomy" id="2580423"/>
    <lineage>
        <taxon>Bacteria</taxon>
        <taxon>Bacillati</taxon>
        <taxon>Actinomycetota</taxon>
        <taxon>Actinomycetes</taxon>
        <taxon>Kitasatosporales</taxon>
        <taxon>Streptomycetaceae</taxon>
        <taxon>Streptomyces</taxon>
    </lineage>
</organism>